<dbReference type="PRINTS" id="PR01023">
    <property type="entry name" value="NAFLGMOTY"/>
</dbReference>
<keyword evidence="2 4" id="KW-0472">Membrane</keyword>
<dbReference type="InterPro" id="IPR036737">
    <property type="entry name" value="OmpA-like_sf"/>
</dbReference>
<dbReference type="InterPro" id="IPR050330">
    <property type="entry name" value="Bact_OuterMem_StrucFunc"/>
</dbReference>
<dbReference type="PANTHER" id="PTHR30329">
    <property type="entry name" value="STATOR ELEMENT OF FLAGELLAR MOTOR COMPLEX"/>
    <property type="match status" value="1"/>
</dbReference>
<reference evidence="7 8" key="1">
    <citation type="submission" date="2017-05" db="EMBL/GenBank/DDBJ databases">
        <authorList>
            <person name="Varghese N."/>
            <person name="Submissions S."/>
        </authorList>
    </citation>
    <scope>NUCLEOTIDE SEQUENCE [LARGE SCALE GENOMIC DNA]</scope>
    <source>
        <strain evidence="7 8">DSM 21342</strain>
    </source>
</reference>
<evidence type="ECO:0000256" key="3">
    <source>
        <dbReference type="ARBA" id="ARBA00023237"/>
    </source>
</evidence>
<organism evidence="7 8">
    <name type="scientific">Solitalea koreensis</name>
    <dbReference type="NCBI Taxonomy" id="543615"/>
    <lineage>
        <taxon>Bacteria</taxon>
        <taxon>Pseudomonadati</taxon>
        <taxon>Bacteroidota</taxon>
        <taxon>Sphingobacteriia</taxon>
        <taxon>Sphingobacteriales</taxon>
        <taxon>Sphingobacteriaceae</taxon>
        <taxon>Solitalea</taxon>
    </lineage>
</organism>
<dbReference type="PROSITE" id="PS51123">
    <property type="entry name" value="OMPA_2"/>
    <property type="match status" value="1"/>
</dbReference>
<keyword evidence="5" id="KW-0732">Signal</keyword>
<dbReference type="InterPro" id="IPR039567">
    <property type="entry name" value="Gly-zipper"/>
</dbReference>
<evidence type="ECO:0000256" key="5">
    <source>
        <dbReference type="SAM" id="SignalP"/>
    </source>
</evidence>
<dbReference type="Gene3D" id="3.30.1330.60">
    <property type="entry name" value="OmpA-like domain"/>
    <property type="match status" value="1"/>
</dbReference>
<evidence type="ECO:0000256" key="1">
    <source>
        <dbReference type="ARBA" id="ARBA00004442"/>
    </source>
</evidence>
<dbReference type="EMBL" id="FXSZ01000014">
    <property type="protein sequence ID" value="SMO82627.1"/>
    <property type="molecule type" value="Genomic_DNA"/>
</dbReference>
<gene>
    <name evidence="7" type="ORF">SAMN06265350_11439</name>
</gene>
<evidence type="ECO:0000313" key="8">
    <source>
        <dbReference type="Proteomes" id="UP000315971"/>
    </source>
</evidence>
<evidence type="ECO:0000313" key="7">
    <source>
        <dbReference type="EMBL" id="SMO82627.1"/>
    </source>
</evidence>
<feature type="domain" description="OmpA-like" evidence="6">
    <location>
        <begin position="101"/>
        <end position="218"/>
    </location>
</feature>
<evidence type="ECO:0000256" key="4">
    <source>
        <dbReference type="PROSITE-ProRule" id="PRU00473"/>
    </source>
</evidence>
<protein>
    <submittedName>
        <fullName evidence="7">Outer membrane protein OmpA</fullName>
    </submittedName>
</protein>
<dbReference type="SUPFAM" id="SSF103088">
    <property type="entry name" value="OmpA-like"/>
    <property type="match status" value="1"/>
</dbReference>
<keyword evidence="3" id="KW-0998">Cell outer membrane</keyword>
<dbReference type="GO" id="GO:0009279">
    <property type="term" value="C:cell outer membrane"/>
    <property type="evidence" value="ECO:0007669"/>
    <property type="project" value="UniProtKB-SubCell"/>
</dbReference>
<sequence>MKNKSLKFSALALAFLLAISSVLPSCKNMTGTQKGAAIGAGAGAGVGALIGKAAGNTLVGALIGTAVGGTAGAYIGKYMDKQKKEIEETVPNAKVEEVNNGEALKVTFDSKVLFDINKYALKDQSKNAVKQLNEILIKYPDTEVKILGHTDDTGKDDYNMKLSQQRADAVKDYALSLGVNAKRLTAIGYGESQPIADNTTAEGRTENRRVEFLISANDQLKAKAKQQQSQR</sequence>
<feature type="chain" id="PRO_5022220878" evidence="5">
    <location>
        <begin position="25"/>
        <end position="231"/>
    </location>
</feature>
<dbReference type="RefSeq" id="WP_142604721.1">
    <property type="nucleotide sequence ID" value="NZ_FXSZ01000014.1"/>
</dbReference>
<dbReference type="PRINTS" id="PR01021">
    <property type="entry name" value="OMPADOMAIN"/>
</dbReference>
<dbReference type="Pfam" id="PF00691">
    <property type="entry name" value="OmpA"/>
    <property type="match status" value="1"/>
</dbReference>
<dbReference type="AlphaFoldDB" id="A0A521EFC3"/>
<evidence type="ECO:0000256" key="2">
    <source>
        <dbReference type="ARBA" id="ARBA00023136"/>
    </source>
</evidence>
<dbReference type="InterPro" id="IPR006664">
    <property type="entry name" value="OMP_bac"/>
</dbReference>
<evidence type="ECO:0000259" key="6">
    <source>
        <dbReference type="PROSITE" id="PS51123"/>
    </source>
</evidence>
<keyword evidence="8" id="KW-1185">Reference proteome</keyword>
<dbReference type="Proteomes" id="UP000315971">
    <property type="component" value="Unassembled WGS sequence"/>
</dbReference>
<proteinExistence type="predicted"/>
<dbReference type="Pfam" id="PF13488">
    <property type="entry name" value="Gly-zipper_Omp"/>
    <property type="match status" value="1"/>
</dbReference>
<feature type="signal peptide" evidence="5">
    <location>
        <begin position="1"/>
        <end position="24"/>
    </location>
</feature>
<comment type="subcellular location">
    <subcellularLocation>
        <location evidence="1">Cell outer membrane</location>
    </subcellularLocation>
</comment>
<dbReference type="OrthoDB" id="9782229at2"/>
<dbReference type="InterPro" id="IPR006665">
    <property type="entry name" value="OmpA-like"/>
</dbReference>
<accession>A0A521EFC3</accession>
<dbReference type="CDD" id="cd07185">
    <property type="entry name" value="OmpA_C-like"/>
    <property type="match status" value="1"/>
</dbReference>
<dbReference type="PANTHER" id="PTHR30329:SF21">
    <property type="entry name" value="LIPOPROTEIN YIAD-RELATED"/>
    <property type="match status" value="1"/>
</dbReference>
<name>A0A521EFC3_9SPHI</name>